<organism evidence="1 2">
    <name type="scientific">Channa argus</name>
    <name type="common">Northern snakehead</name>
    <name type="synonym">Ophicephalus argus</name>
    <dbReference type="NCBI Taxonomy" id="215402"/>
    <lineage>
        <taxon>Eukaryota</taxon>
        <taxon>Metazoa</taxon>
        <taxon>Chordata</taxon>
        <taxon>Craniata</taxon>
        <taxon>Vertebrata</taxon>
        <taxon>Euteleostomi</taxon>
        <taxon>Actinopterygii</taxon>
        <taxon>Neopterygii</taxon>
        <taxon>Teleostei</taxon>
        <taxon>Neoteleostei</taxon>
        <taxon>Acanthomorphata</taxon>
        <taxon>Anabantaria</taxon>
        <taxon>Anabantiformes</taxon>
        <taxon>Channoidei</taxon>
        <taxon>Channidae</taxon>
        <taxon>Channa</taxon>
    </lineage>
</organism>
<name>A0A6G1PJW8_CHAAH</name>
<proteinExistence type="predicted"/>
<evidence type="ECO:0000313" key="1">
    <source>
        <dbReference type="EMBL" id="KAF3690288.1"/>
    </source>
</evidence>
<sequence>MSEEEKQKFEGNKCCFRHNQSHRRGAEDVSFLQNYKAAVERRRPLMEDPQLVSGALIDVAKHLGNLTFNIWNEMISAALGFWIQTLPIQESSRLKILSVLETSASRKPRHLPGQIGPFSHLWL</sequence>
<gene>
    <name evidence="1" type="ORF">EXN66_Car005960</name>
</gene>
<dbReference type="EMBL" id="CM015716">
    <property type="protein sequence ID" value="KAF3690288.1"/>
    <property type="molecule type" value="Genomic_DNA"/>
</dbReference>
<reference evidence="2" key="2">
    <citation type="submission" date="2019-02" db="EMBL/GenBank/DDBJ databases">
        <title>Opniocepnalus argus Var Kimnra genome.</title>
        <authorList>
            <person name="Zhou C."/>
            <person name="Xiao S."/>
        </authorList>
    </citation>
    <scope>NUCLEOTIDE SEQUENCE [LARGE SCALE GENOMIC DNA]</scope>
</reference>
<evidence type="ECO:0000313" key="2">
    <source>
        <dbReference type="Proteomes" id="UP000503349"/>
    </source>
</evidence>
<dbReference type="Proteomes" id="UP000503349">
    <property type="component" value="Chromosome 5"/>
</dbReference>
<keyword evidence="2" id="KW-1185">Reference proteome</keyword>
<dbReference type="AlphaFoldDB" id="A0A6G1PJW8"/>
<accession>A0A6G1PJW8</accession>
<protein>
    <submittedName>
        <fullName evidence="1">Uncharacterized protein</fullName>
    </submittedName>
</protein>
<reference evidence="1 2" key="1">
    <citation type="submission" date="2019-02" db="EMBL/GenBank/DDBJ databases">
        <title>Opniocepnalus argus genome.</title>
        <authorList>
            <person name="Zhou C."/>
            <person name="Xiao S."/>
        </authorList>
    </citation>
    <scope>NUCLEOTIDE SEQUENCE [LARGE SCALE GENOMIC DNA]</scope>
    <source>
        <strain evidence="1">OARG1902GOOAL</strain>
        <tissue evidence="1">Muscle</tissue>
    </source>
</reference>